<keyword evidence="4" id="KW-0325">Glycoprotein</keyword>
<keyword evidence="5" id="KW-1133">Transmembrane helix</keyword>
<evidence type="ECO:0000256" key="1">
    <source>
        <dbReference type="ARBA" id="ARBA00004323"/>
    </source>
</evidence>
<keyword evidence="5" id="KW-0472">Membrane</keyword>
<dbReference type="InterPro" id="IPR007657">
    <property type="entry name" value="Glycosyltransferase_61"/>
</dbReference>
<dbReference type="Gramene" id="KCW48576">
    <property type="protein sequence ID" value="KCW48576"/>
    <property type="gene ID" value="EUGRSUZ_K02245"/>
</dbReference>
<proteinExistence type="predicted"/>
<dbReference type="InParanoid" id="A0A059A4I3"/>
<evidence type="ECO:0000256" key="5">
    <source>
        <dbReference type="SAM" id="Phobius"/>
    </source>
</evidence>
<accession>A0A059A4I3</accession>
<dbReference type="GO" id="GO:0016757">
    <property type="term" value="F:glycosyltransferase activity"/>
    <property type="evidence" value="ECO:0000318"/>
    <property type="project" value="GO_Central"/>
</dbReference>
<organism evidence="7">
    <name type="scientific">Eucalyptus grandis</name>
    <name type="common">Flooded gum</name>
    <dbReference type="NCBI Taxonomy" id="71139"/>
    <lineage>
        <taxon>Eukaryota</taxon>
        <taxon>Viridiplantae</taxon>
        <taxon>Streptophyta</taxon>
        <taxon>Embryophyta</taxon>
        <taxon>Tracheophyta</taxon>
        <taxon>Spermatophyta</taxon>
        <taxon>Magnoliopsida</taxon>
        <taxon>eudicotyledons</taxon>
        <taxon>Gunneridae</taxon>
        <taxon>Pentapetalae</taxon>
        <taxon>rosids</taxon>
        <taxon>malvids</taxon>
        <taxon>Myrtales</taxon>
        <taxon>Myrtaceae</taxon>
        <taxon>Myrtoideae</taxon>
        <taxon>Eucalypteae</taxon>
        <taxon>Eucalyptus</taxon>
    </lineage>
</organism>
<name>A0A059A4I3_EUCGR</name>
<feature type="domain" description="Glycosyltransferase 61 catalytic" evidence="6">
    <location>
        <begin position="366"/>
        <end position="471"/>
    </location>
</feature>
<dbReference type="FunCoup" id="A0A059A4I3">
    <property type="interactions" value="382"/>
</dbReference>
<dbReference type="OrthoDB" id="529273at2759"/>
<comment type="subcellular location">
    <subcellularLocation>
        <location evidence="1">Golgi apparatus membrane</location>
        <topology evidence="1">Single-pass type II membrane protein</topology>
    </subcellularLocation>
</comment>
<evidence type="ECO:0000256" key="3">
    <source>
        <dbReference type="ARBA" id="ARBA00022679"/>
    </source>
</evidence>
<keyword evidence="3" id="KW-0808">Transferase</keyword>
<reference evidence="7" key="1">
    <citation type="submission" date="2013-07" db="EMBL/GenBank/DDBJ databases">
        <title>The genome of Eucalyptus grandis.</title>
        <authorList>
            <person name="Schmutz J."/>
            <person name="Hayes R."/>
            <person name="Myburg A."/>
            <person name="Tuskan G."/>
            <person name="Grattapaglia D."/>
            <person name="Rokhsar D.S."/>
        </authorList>
    </citation>
    <scope>NUCLEOTIDE SEQUENCE</scope>
    <source>
        <tissue evidence="7">Leaf extractions</tissue>
    </source>
</reference>
<protein>
    <recommendedName>
        <fullName evidence="6">Glycosyltransferase 61 catalytic domain-containing protein</fullName>
    </recommendedName>
</protein>
<dbReference type="EMBL" id="KK198763">
    <property type="protein sequence ID" value="KCW48576.1"/>
    <property type="molecule type" value="Genomic_DNA"/>
</dbReference>
<dbReference type="AlphaFoldDB" id="A0A059A4I3"/>
<evidence type="ECO:0000256" key="4">
    <source>
        <dbReference type="ARBA" id="ARBA00023180"/>
    </source>
</evidence>
<dbReference type="OMA" id="CHVEERT"/>
<dbReference type="Pfam" id="PF04577">
    <property type="entry name" value="Glyco_transf_61"/>
    <property type="match status" value="1"/>
</dbReference>
<dbReference type="GO" id="GO:0016763">
    <property type="term" value="F:pentosyltransferase activity"/>
    <property type="evidence" value="ECO:0007669"/>
    <property type="project" value="UniProtKB-ARBA"/>
</dbReference>
<evidence type="ECO:0000259" key="6">
    <source>
        <dbReference type="Pfam" id="PF04577"/>
    </source>
</evidence>
<gene>
    <name evidence="7" type="ORF">EUGRSUZ_K02245</name>
</gene>
<evidence type="ECO:0000313" key="7">
    <source>
        <dbReference type="EMBL" id="KCW48576.1"/>
    </source>
</evidence>
<dbReference type="GO" id="GO:0000139">
    <property type="term" value="C:Golgi membrane"/>
    <property type="evidence" value="ECO:0007669"/>
    <property type="project" value="UniProtKB-SubCell"/>
</dbReference>
<feature type="transmembrane region" description="Helical" evidence="5">
    <location>
        <begin position="21"/>
        <end position="42"/>
    </location>
</feature>
<sequence length="567" mass="64153">MSYEAILARSFSRYEQKKLGYGALVGCLLILLSFFTVFKPYLGPLPILNVRLSMGIAHRMFATKETQSSQKQEMITVEQKATAKPEPLLISTSHQENVTTKLELRLNSTDPKENATITKPEITVNSTDHHVAKNASMEPGPEVLLNKTEHPAVKIEESTPLNSTDHQDTSLSIAENATKKREPLCNILNRRTDVCDIPGEVRVHAKSSTVYASSPEMATLDDGQTSWKIRPYARKTDRTAMSSVKEWSVVPASVGRREIPKCTQNHAVPAILFSAGGFSGNHFHDFSDIILPLYLTARPFNGDVQFLVTNYRSWWVSKFRGILQNLSKYPAIDIDQETEEVHCFPSVIVGLNRHDDFKINPSMPPHTTMSDFRDFLRTSYSLKRSKAIELQVGDARKPRLLIISRKRTRSFTDPTRIMKMAKGVGFEVVVAEADMNVARFAELMNSCDAVMGVHGAGLTNMVFLPDNAVLIQIVPLAGDWLSRTYFGDPSRDMNLKYLEYKIGVRESTLSDQYPRDHVVLKDPRAFHKGKWDDFKKTYLDGQNVKLDVRRFRPTLLKALQLLHEQRR</sequence>
<keyword evidence="5" id="KW-0812">Transmembrane</keyword>
<dbReference type="InterPro" id="IPR049625">
    <property type="entry name" value="Glyco_transf_61_cat"/>
</dbReference>
<dbReference type="PANTHER" id="PTHR20961">
    <property type="entry name" value="GLYCOSYLTRANSFERASE"/>
    <property type="match status" value="1"/>
</dbReference>
<keyword evidence="2" id="KW-0328">Glycosyltransferase</keyword>
<dbReference type="PANTHER" id="PTHR20961:SF5">
    <property type="entry name" value="GLYCOSYLTRANSFERASE-RELATED"/>
    <property type="match status" value="1"/>
</dbReference>
<evidence type="ECO:0000256" key="2">
    <source>
        <dbReference type="ARBA" id="ARBA00022676"/>
    </source>
</evidence>
<dbReference type="eggNOG" id="KOG4698">
    <property type="taxonomic scope" value="Eukaryota"/>
</dbReference>